<keyword evidence="1" id="KW-0812">Transmembrane</keyword>
<dbReference type="Gene3D" id="3.10.310.50">
    <property type="match status" value="1"/>
</dbReference>
<protein>
    <submittedName>
        <fullName evidence="3">TPM domain-containing protein</fullName>
    </submittedName>
</protein>
<comment type="caution">
    <text evidence="3">The sequence shown here is derived from an EMBL/GenBank/DDBJ whole genome shotgun (WGS) entry which is preliminary data.</text>
</comment>
<evidence type="ECO:0000256" key="1">
    <source>
        <dbReference type="SAM" id="Phobius"/>
    </source>
</evidence>
<reference evidence="3 4" key="1">
    <citation type="submission" date="2024-04" db="EMBL/GenBank/DDBJ databases">
        <title>Staphylococcus debuckii a clinical isolate.</title>
        <authorList>
            <person name="Magnan C."/>
            <person name="Plumet L."/>
            <person name="Morsli M."/>
            <person name="Molle V."/>
            <person name="Lavigne J.-P."/>
        </authorList>
    </citation>
    <scope>NUCLEOTIDE SEQUENCE [LARGE SCALE GENOMIC DNA]</scope>
    <source>
        <strain evidence="3 4">NSD001</strain>
    </source>
</reference>
<dbReference type="PANTHER" id="PTHR30373">
    <property type="entry name" value="UPF0603 PROTEIN YGCG"/>
    <property type="match status" value="1"/>
</dbReference>
<gene>
    <name evidence="3" type="ORF">AADA34_07190</name>
</gene>
<evidence type="ECO:0000313" key="4">
    <source>
        <dbReference type="Proteomes" id="UP001380601"/>
    </source>
</evidence>
<sequence length="286" mass="30319">MMKRIIGFLAVMFVGVLITAQSVSASEKFPPLEKPVFVQDHADIISQNDKNDIVKKGQKLQDGTDADILVMTMKSIGNTPREDYAYEAGRHYKVGDQKHNRGVVILVNLDNDNENNNRGIQVAVGDGLEGVLNDAKVGSLIDDKFSPYAKKAANTDDKAEKKQYYSQGITNLYNAIWDEIAKAYGYDGKEFKEDTPKETDNSGSGGFLGSFGFIFVIIIIILIIITRNGGGGPPRGGGRRRDDSGMWWVGPGSGGGFGNGSSGGGFSGGGFGGGGGFSGGGAGRGF</sequence>
<accession>A0ABU9EYH4</accession>
<dbReference type="Pfam" id="PF04536">
    <property type="entry name" value="TPM_phosphatase"/>
    <property type="match status" value="1"/>
</dbReference>
<feature type="domain" description="TPM" evidence="2">
    <location>
        <begin position="38"/>
        <end position="152"/>
    </location>
</feature>
<dbReference type="Proteomes" id="UP001380601">
    <property type="component" value="Unassembled WGS sequence"/>
</dbReference>
<dbReference type="RefSeq" id="WP_341611965.1">
    <property type="nucleotide sequence ID" value="NZ_JBBWSC010000007.1"/>
</dbReference>
<dbReference type="InterPro" id="IPR007621">
    <property type="entry name" value="TPM_dom"/>
</dbReference>
<organism evidence="3 4">
    <name type="scientific">Staphylococcus debuckii</name>
    <dbReference type="NCBI Taxonomy" id="2044912"/>
    <lineage>
        <taxon>Bacteria</taxon>
        <taxon>Bacillati</taxon>
        <taxon>Bacillota</taxon>
        <taxon>Bacilli</taxon>
        <taxon>Bacillales</taxon>
        <taxon>Staphylococcaceae</taxon>
        <taxon>Staphylococcus</taxon>
    </lineage>
</organism>
<keyword evidence="1" id="KW-1133">Transmembrane helix</keyword>
<feature type="transmembrane region" description="Helical" evidence="1">
    <location>
        <begin position="205"/>
        <end position="225"/>
    </location>
</feature>
<evidence type="ECO:0000259" key="2">
    <source>
        <dbReference type="Pfam" id="PF04536"/>
    </source>
</evidence>
<proteinExistence type="predicted"/>
<evidence type="ECO:0000313" key="3">
    <source>
        <dbReference type="EMBL" id="MEL0538523.1"/>
    </source>
</evidence>
<keyword evidence="1" id="KW-0472">Membrane</keyword>
<dbReference type="EMBL" id="JBBWSC010000007">
    <property type="protein sequence ID" value="MEL0538523.1"/>
    <property type="molecule type" value="Genomic_DNA"/>
</dbReference>
<dbReference type="PANTHER" id="PTHR30373:SF2">
    <property type="entry name" value="UPF0603 PROTEIN YGCG"/>
    <property type="match status" value="1"/>
</dbReference>
<name>A0ABU9EYH4_9STAP</name>
<keyword evidence="4" id="KW-1185">Reference proteome</keyword>